<gene>
    <name evidence="1" type="ORF">WAE58_24040</name>
</gene>
<protein>
    <recommendedName>
        <fullName evidence="3">Phage protein</fullName>
    </recommendedName>
</protein>
<evidence type="ECO:0008006" key="3">
    <source>
        <dbReference type="Google" id="ProtNLM"/>
    </source>
</evidence>
<reference evidence="1 2" key="1">
    <citation type="submission" date="2024-03" db="EMBL/GenBank/DDBJ databases">
        <title>Sequence of Lycoming College Course Isolates.</title>
        <authorList>
            <person name="Plotts O."/>
            <person name="Newman J."/>
        </authorList>
    </citation>
    <scope>NUCLEOTIDE SEQUENCE [LARGE SCALE GENOMIC DNA]</scope>
    <source>
        <strain evidence="1 2">CJB-3</strain>
    </source>
</reference>
<sequence>MVKVELENDLIEFKARLEFRQEEILKLVHEINLLHISEAVLALATADLLHESVAELEQIFEMHK</sequence>
<comment type="caution">
    <text evidence="1">The sequence shown here is derived from an EMBL/GenBank/DDBJ whole genome shotgun (WGS) entry which is preliminary data.</text>
</comment>
<dbReference type="RefSeq" id="WP_288882808.1">
    <property type="nucleotide sequence ID" value="NZ_CBFGNQ010000029.1"/>
</dbReference>
<evidence type="ECO:0000313" key="1">
    <source>
        <dbReference type="EMBL" id="MEJ2905536.1"/>
    </source>
</evidence>
<name>A0ABU8NV44_9SPHI</name>
<dbReference type="Proteomes" id="UP001378956">
    <property type="component" value="Unassembled WGS sequence"/>
</dbReference>
<keyword evidence="2" id="KW-1185">Reference proteome</keyword>
<proteinExistence type="predicted"/>
<organism evidence="1 2">
    <name type="scientific">Pedobacter panaciterrae</name>
    <dbReference type="NCBI Taxonomy" id="363849"/>
    <lineage>
        <taxon>Bacteria</taxon>
        <taxon>Pseudomonadati</taxon>
        <taxon>Bacteroidota</taxon>
        <taxon>Sphingobacteriia</taxon>
        <taxon>Sphingobacteriales</taxon>
        <taxon>Sphingobacteriaceae</taxon>
        <taxon>Pedobacter</taxon>
    </lineage>
</organism>
<dbReference type="EMBL" id="JBBEUB010000013">
    <property type="protein sequence ID" value="MEJ2905536.1"/>
    <property type="molecule type" value="Genomic_DNA"/>
</dbReference>
<accession>A0ABU8NV44</accession>
<evidence type="ECO:0000313" key="2">
    <source>
        <dbReference type="Proteomes" id="UP001378956"/>
    </source>
</evidence>